<organism evidence="2 3">
    <name type="scientific">Phytophthora fragariae</name>
    <dbReference type="NCBI Taxonomy" id="53985"/>
    <lineage>
        <taxon>Eukaryota</taxon>
        <taxon>Sar</taxon>
        <taxon>Stramenopiles</taxon>
        <taxon>Oomycota</taxon>
        <taxon>Peronosporomycetes</taxon>
        <taxon>Peronosporales</taxon>
        <taxon>Peronosporaceae</taxon>
        <taxon>Phytophthora</taxon>
    </lineage>
</organism>
<reference evidence="2 3" key="1">
    <citation type="submission" date="2018-09" db="EMBL/GenBank/DDBJ databases">
        <title>Genomic investigation of the strawberry pathogen Phytophthora fragariae indicates pathogenicity is determined by transcriptional variation in three key races.</title>
        <authorList>
            <person name="Adams T.M."/>
            <person name="Armitage A.D."/>
            <person name="Sobczyk M.K."/>
            <person name="Bates H.J."/>
            <person name="Dunwell J.M."/>
            <person name="Nellist C.F."/>
            <person name="Harrison R.J."/>
        </authorList>
    </citation>
    <scope>NUCLEOTIDE SEQUENCE [LARGE SCALE GENOMIC DNA]</scope>
    <source>
        <strain evidence="2 3">NOV-77</strain>
    </source>
</reference>
<gene>
    <name evidence="2" type="ORF">PF008_g19599</name>
</gene>
<feature type="region of interest" description="Disordered" evidence="1">
    <location>
        <begin position="229"/>
        <end position="254"/>
    </location>
</feature>
<evidence type="ECO:0000256" key="1">
    <source>
        <dbReference type="SAM" id="MobiDB-lite"/>
    </source>
</evidence>
<proteinExistence type="predicted"/>
<name>A0A6G0R235_9STRA</name>
<dbReference type="Proteomes" id="UP000486351">
    <property type="component" value="Unassembled WGS sequence"/>
</dbReference>
<accession>A0A6G0R235</accession>
<feature type="compositionally biased region" description="Polar residues" evidence="1">
    <location>
        <begin position="16"/>
        <end position="25"/>
    </location>
</feature>
<evidence type="ECO:0000313" key="3">
    <source>
        <dbReference type="Proteomes" id="UP000486351"/>
    </source>
</evidence>
<comment type="caution">
    <text evidence="2">The sequence shown here is derived from an EMBL/GenBank/DDBJ whole genome shotgun (WGS) entry which is preliminary data.</text>
</comment>
<dbReference type="AlphaFoldDB" id="A0A6G0R235"/>
<protein>
    <recommendedName>
        <fullName evidence="4">Retrotransposon gag domain-containing protein</fullName>
    </recommendedName>
</protein>
<sequence length="281" mass="31879">MVKVEPKVKTQPARPVTTTARSSAPTRGVIGATNGGRPAPVQVPNGGYRAPVSNPSVRNDRDLSSMVSNAIKVLPAFYSGTASMDKARDFWELFEAHTNHLPGQSRLLVFRQRIKGSEAERWWNNSTIKTFASLKVRFHNLFLSRTADQLWERLQSSHRGRGESVDVWGGRETELCDSLDYPNRKMRYQKFRRGLRNKRILTCLDSGPARDIPEACEWLLAKEMSRPIEEDDEFQDEKKKSSRGDASPASDPMVAVGALTEQMAAFMTQQQQWRQQMMQNH</sequence>
<evidence type="ECO:0000313" key="2">
    <source>
        <dbReference type="EMBL" id="KAE9313984.1"/>
    </source>
</evidence>
<feature type="region of interest" description="Disordered" evidence="1">
    <location>
        <begin position="1"/>
        <end position="60"/>
    </location>
</feature>
<dbReference type="EMBL" id="QXFY01001591">
    <property type="protein sequence ID" value="KAE9313984.1"/>
    <property type="molecule type" value="Genomic_DNA"/>
</dbReference>
<evidence type="ECO:0008006" key="4">
    <source>
        <dbReference type="Google" id="ProtNLM"/>
    </source>
</evidence>